<accession>A0A8H5GLU3</accession>
<dbReference type="EMBL" id="JAACJM010000020">
    <property type="protein sequence ID" value="KAF5367105.1"/>
    <property type="molecule type" value="Genomic_DNA"/>
</dbReference>
<feature type="compositionally biased region" description="Pro residues" evidence="1">
    <location>
        <begin position="519"/>
        <end position="537"/>
    </location>
</feature>
<feature type="compositionally biased region" description="Low complexity" evidence="1">
    <location>
        <begin position="251"/>
        <end position="263"/>
    </location>
</feature>
<keyword evidence="4" id="KW-1185">Reference proteome</keyword>
<feature type="compositionally biased region" description="Low complexity" evidence="1">
    <location>
        <begin position="355"/>
        <end position="367"/>
    </location>
</feature>
<evidence type="ECO:0000313" key="3">
    <source>
        <dbReference type="EMBL" id="KAF5367105.1"/>
    </source>
</evidence>
<dbReference type="InterPro" id="IPR052981">
    <property type="entry name" value="Ingression_C2_domain"/>
</dbReference>
<dbReference type="SMART" id="SM00239">
    <property type="entry name" value="C2"/>
    <property type="match status" value="1"/>
</dbReference>
<dbReference type="PANTHER" id="PTHR47052">
    <property type="entry name" value="CONSERVED SERINE PROLINE-RICH PROTEIN (AFU_ORTHOLOGUE AFUA_2G01790)"/>
    <property type="match status" value="1"/>
</dbReference>
<organism evidence="3 4">
    <name type="scientific">Tetrapyrgos nigripes</name>
    <dbReference type="NCBI Taxonomy" id="182062"/>
    <lineage>
        <taxon>Eukaryota</taxon>
        <taxon>Fungi</taxon>
        <taxon>Dikarya</taxon>
        <taxon>Basidiomycota</taxon>
        <taxon>Agaricomycotina</taxon>
        <taxon>Agaricomycetes</taxon>
        <taxon>Agaricomycetidae</taxon>
        <taxon>Agaricales</taxon>
        <taxon>Marasmiineae</taxon>
        <taxon>Marasmiaceae</taxon>
        <taxon>Tetrapyrgos</taxon>
    </lineage>
</organism>
<dbReference type="PROSITE" id="PS50004">
    <property type="entry name" value="C2"/>
    <property type="match status" value="1"/>
</dbReference>
<feature type="compositionally biased region" description="Basic and acidic residues" evidence="1">
    <location>
        <begin position="475"/>
        <end position="510"/>
    </location>
</feature>
<dbReference type="Gene3D" id="2.60.40.150">
    <property type="entry name" value="C2 domain"/>
    <property type="match status" value="1"/>
</dbReference>
<feature type="compositionally biased region" description="Polar residues" evidence="1">
    <location>
        <begin position="338"/>
        <end position="354"/>
    </location>
</feature>
<gene>
    <name evidence="3" type="ORF">D9758_003956</name>
</gene>
<dbReference type="CDD" id="cd22249">
    <property type="entry name" value="UDM1_RNF168_RNF169-like"/>
    <property type="match status" value="1"/>
</dbReference>
<feature type="domain" description="C2" evidence="2">
    <location>
        <begin position="1"/>
        <end position="111"/>
    </location>
</feature>
<protein>
    <recommendedName>
        <fullName evidence="2">C2 domain-containing protein</fullName>
    </recommendedName>
</protein>
<dbReference type="OrthoDB" id="270970at2759"/>
<dbReference type="InterPro" id="IPR000008">
    <property type="entry name" value="C2_dom"/>
</dbReference>
<feature type="region of interest" description="Disordered" evidence="1">
    <location>
        <begin position="140"/>
        <end position="589"/>
    </location>
</feature>
<feature type="compositionally biased region" description="Basic and acidic residues" evidence="1">
    <location>
        <begin position="542"/>
        <end position="565"/>
    </location>
</feature>
<proteinExistence type="predicted"/>
<dbReference type="Proteomes" id="UP000559256">
    <property type="component" value="Unassembled WGS sequence"/>
</dbReference>
<sequence>MSKDEEIGTLIVVVLKARNLRDVHFYKQDAYARITFNGVTKHTRVEVKGGQHPVWDEEIRFPVMKNSGSKYRTLEASCWAKEHKDEDDVLLGEGKADMTDTLKSGEFDEWIPLSTNGTVRGDIYLEISFYSNGPAPVHLMPPAPNNLTRRPSKLKPADRLYRPPQPVTPPKKLDAALPPIPEPAGPVPGALKPGPKRPSPGHSPYQQPQNLPPSAERPPQAGAPVPAILRPGPSNRPPQSSNGPPHINYNSGPAPTSYPSYGPGPSGAGGPTPQNGYGAQQGPYASAPSYGPGPSGAGGPTPQNGYGAQQGPYASARPAPAASGYPPPHPHPHQQPSLWNSGDANAQYDSSTLSFPVPDFPAAPAVPYEDNHYQPPYRQPSAAPTSPHHYRTPSYPGQQLPGLPHPNNSTDLPDPYLIARYQSPLPLPPGAESHPHPHPPLHHHTSASAHVQGNSTTPTPTIPIPTPSPSGRSHTPIDENRLRQLRQAEQEAARRKEQEERDLELARQLDQELQQSEAPPAPVKTPSPVPAPAPPQPSAAEQARRRQQDQEEKDLELARQLDRELNLASVSGHGSERSSDTTPHMPGQW</sequence>
<dbReference type="InterPro" id="IPR035892">
    <property type="entry name" value="C2_domain_sf"/>
</dbReference>
<dbReference type="PANTHER" id="PTHR47052:SF3">
    <property type="entry name" value="INGRESSION PROTEIN 1"/>
    <property type="match status" value="1"/>
</dbReference>
<feature type="compositionally biased region" description="Low complexity" evidence="1">
    <location>
        <begin position="282"/>
        <end position="292"/>
    </location>
</feature>
<feature type="compositionally biased region" description="Low complexity" evidence="1">
    <location>
        <begin position="311"/>
        <end position="324"/>
    </location>
</feature>
<dbReference type="SUPFAM" id="SSF49562">
    <property type="entry name" value="C2 domain (Calcium/lipid-binding domain, CaLB)"/>
    <property type="match status" value="1"/>
</dbReference>
<evidence type="ECO:0000313" key="4">
    <source>
        <dbReference type="Proteomes" id="UP000559256"/>
    </source>
</evidence>
<dbReference type="AlphaFoldDB" id="A0A8H5GLU3"/>
<evidence type="ECO:0000259" key="2">
    <source>
        <dbReference type="PROSITE" id="PS50004"/>
    </source>
</evidence>
<dbReference type="Pfam" id="PF00168">
    <property type="entry name" value="C2"/>
    <property type="match status" value="1"/>
</dbReference>
<reference evidence="3 4" key="1">
    <citation type="journal article" date="2020" name="ISME J.">
        <title>Uncovering the hidden diversity of litter-decomposition mechanisms in mushroom-forming fungi.</title>
        <authorList>
            <person name="Floudas D."/>
            <person name="Bentzer J."/>
            <person name="Ahren D."/>
            <person name="Johansson T."/>
            <person name="Persson P."/>
            <person name="Tunlid A."/>
        </authorList>
    </citation>
    <scope>NUCLEOTIDE SEQUENCE [LARGE SCALE GENOMIC DNA]</scope>
    <source>
        <strain evidence="3 4">CBS 291.85</strain>
    </source>
</reference>
<name>A0A8H5GLU3_9AGAR</name>
<comment type="caution">
    <text evidence="3">The sequence shown here is derived from an EMBL/GenBank/DDBJ whole genome shotgun (WGS) entry which is preliminary data.</text>
</comment>
<feature type="compositionally biased region" description="Basic residues" evidence="1">
    <location>
        <begin position="436"/>
        <end position="445"/>
    </location>
</feature>
<evidence type="ECO:0000256" key="1">
    <source>
        <dbReference type="SAM" id="MobiDB-lite"/>
    </source>
</evidence>